<evidence type="ECO:0000313" key="7">
    <source>
        <dbReference type="EMBL" id="CAG8550374.1"/>
    </source>
</evidence>
<dbReference type="GO" id="GO:0005524">
    <property type="term" value="F:ATP binding"/>
    <property type="evidence" value="ECO:0007669"/>
    <property type="project" value="UniProtKB-KW"/>
</dbReference>
<comment type="subunit">
    <text evidence="3">Component of the T-complex protein 1 (TCP1) complex.</text>
</comment>
<dbReference type="SUPFAM" id="SSF52029">
    <property type="entry name" value="GroEL apical domain-like"/>
    <property type="match status" value="1"/>
</dbReference>
<evidence type="ECO:0000256" key="4">
    <source>
        <dbReference type="ARBA" id="ARBA00022741"/>
    </source>
</evidence>
<dbReference type="InterPro" id="IPR027409">
    <property type="entry name" value="GroEL-like_apical_dom_sf"/>
</dbReference>
<keyword evidence="5" id="KW-0067">ATP-binding</keyword>
<evidence type="ECO:0000256" key="6">
    <source>
        <dbReference type="ARBA" id="ARBA00023186"/>
    </source>
</evidence>
<dbReference type="Proteomes" id="UP000789570">
    <property type="component" value="Unassembled WGS sequence"/>
</dbReference>
<name>A0A9N9B218_9GLOM</name>
<keyword evidence="8" id="KW-1185">Reference proteome</keyword>
<protein>
    <submittedName>
        <fullName evidence="7">7504_t:CDS:1</fullName>
    </submittedName>
</protein>
<evidence type="ECO:0000256" key="2">
    <source>
        <dbReference type="ARBA" id="ARBA00008020"/>
    </source>
</evidence>
<dbReference type="SUPFAM" id="SSF54849">
    <property type="entry name" value="GroEL-intermediate domain like"/>
    <property type="match status" value="1"/>
</dbReference>
<dbReference type="EMBL" id="CAJVPQ010001399">
    <property type="protein sequence ID" value="CAG8550374.1"/>
    <property type="molecule type" value="Genomic_DNA"/>
</dbReference>
<organism evidence="7 8">
    <name type="scientific">Funneliformis caledonium</name>
    <dbReference type="NCBI Taxonomy" id="1117310"/>
    <lineage>
        <taxon>Eukaryota</taxon>
        <taxon>Fungi</taxon>
        <taxon>Fungi incertae sedis</taxon>
        <taxon>Mucoromycota</taxon>
        <taxon>Glomeromycotina</taxon>
        <taxon>Glomeromycetes</taxon>
        <taxon>Glomerales</taxon>
        <taxon>Glomeraceae</taxon>
        <taxon>Funneliformis</taxon>
    </lineage>
</organism>
<keyword evidence="4" id="KW-0547">Nucleotide-binding</keyword>
<evidence type="ECO:0000256" key="3">
    <source>
        <dbReference type="ARBA" id="ARBA00011381"/>
    </source>
</evidence>
<reference evidence="7" key="1">
    <citation type="submission" date="2021-06" db="EMBL/GenBank/DDBJ databases">
        <authorList>
            <person name="Kallberg Y."/>
            <person name="Tangrot J."/>
            <person name="Rosling A."/>
        </authorList>
    </citation>
    <scope>NUCLEOTIDE SEQUENCE</scope>
    <source>
        <strain evidence="7">UK204</strain>
    </source>
</reference>
<comment type="function">
    <text evidence="1">Molecular chaperone; assists the folding of proteins upon ATP hydrolysis.</text>
</comment>
<gene>
    <name evidence="7" type="ORF">FCALED_LOCUS6087</name>
</gene>
<dbReference type="GO" id="GO:0140662">
    <property type="term" value="F:ATP-dependent protein folding chaperone"/>
    <property type="evidence" value="ECO:0007669"/>
    <property type="project" value="InterPro"/>
</dbReference>
<keyword evidence="6" id="KW-0143">Chaperone</keyword>
<sequence>MDLLQLICERVTQNSVNNLSSKVLKYAGLIYEHTLGEEKYIFFEEVKNLKSVTILVKRPNSHTIVQINNAICDGLRTVKNAIEDKCIVPEVGVFQAELLVHLNKFKSSVKGKPKWKFKHLQMQC</sequence>
<dbReference type="InterPro" id="IPR002423">
    <property type="entry name" value="Cpn60/GroEL/TCP-1"/>
</dbReference>
<dbReference type="Pfam" id="PF00118">
    <property type="entry name" value="Cpn60_TCP1"/>
    <property type="match status" value="1"/>
</dbReference>
<dbReference type="Gene3D" id="1.10.560.10">
    <property type="entry name" value="GroEL-like equatorial domain"/>
    <property type="match status" value="1"/>
</dbReference>
<dbReference type="OrthoDB" id="10052040at2759"/>
<dbReference type="Gene3D" id="3.50.7.10">
    <property type="entry name" value="GroEL"/>
    <property type="match status" value="1"/>
</dbReference>
<comment type="caution">
    <text evidence="7">The sequence shown here is derived from an EMBL/GenBank/DDBJ whole genome shotgun (WGS) entry which is preliminary data.</text>
</comment>
<dbReference type="PANTHER" id="PTHR11353">
    <property type="entry name" value="CHAPERONIN"/>
    <property type="match status" value="1"/>
</dbReference>
<evidence type="ECO:0000313" key="8">
    <source>
        <dbReference type="Proteomes" id="UP000789570"/>
    </source>
</evidence>
<comment type="similarity">
    <text evidence="2">Belongs to the TCP-1 chaperonin family.</text>
</comment>
<accession>A0A9N9B218</accession>
<dbReference type="InterPro" id="IPR027413">
    <property type="entry name" value="GROEL-like_equatorial_sf"/>
</dbReference>
<dbReference type="AlphaFoldDB" id="A0A9N9B218"/>
<evidence type="ECO:0000256" key="1">
    <source>
        <dbReference type="ARBA" id="ARBA00002912"/>
    </source>
</evidence>
<dbReference type="InterPro" id="IPR017998">
    <property type="entry name" value="Chaperone_TCP-1"/>
</dbReference>
<proteinExistence type="inferred from homology"/>
<dbReference type="InterPro" id="IPR027410">
    <property type="entry name" value="TCP-1-like_intermed_sf"/>
</dbReference>
<evidence type="ECO:0000256" key="5">
    <source>
        <dbReference type="ARBA" id="ARBA00022840"/>
    </source>
</evidence>